<feature type="chain" id="PRO_5010886179" description="histidine kinase" evidence="10">
    <location>
        <begin position="29"/>
        <end position="638"/>
    </location>
</feature>
<dbReference type="Proteomes" id="UP000193804">
    <property type="component" value="Unassembled WGS sequence"/>
</dbReference>
<dbReference type="EC" id="2.7.13.3" evidence="2"/>
<dbReference type="Gene3D" id="1.10.287.130">
    <property type="match status" value="1"/>
</dbReference>
<evidence type="ECO:0000256" key="7">
    <source>
        <dbReference type="PROSITE-ProRule" id="PRU00339"/>
    </source>
</evidence>
<keyword evidence="5" id="KW-0418">Kinase</keyword>
<sequence length="638" mass="72821">MSKVKSKYVFMKSAYLLFLLTISTSLWSQNISQVEDSLLNNQLSNSNRIKIHNILAREYSFVNPVKSIENAEMALKLSNQMNDLNGVANAYRILGSVYAQNDNYYQSMEFFLSALDIFEEKEDALGIGNVYTSMGHYYKRLGLIEKQIFYHQKSLEIFRSLGNQARIGIATHNLSESYLDFEKYKECEELALESIEINRRVKNLSVLSSCYNVMGKLQIALGNEQLGREYFNKVLNISEQLGENSQKLATVGALINLANVEERNQNYEAMLNYLRKAIDYSSVSLLSEELGDILLKLTRYYVDTGQQDSAKSYGKRYQELLQKKRSKQAEDRYKLISSVEDAHNLQKERDELEESNLLQESKLQLAYISIILISVIIMILIWSLILNVRKTKILAKQQKTIESQKLRLESLNFTKDKFFGIVAHDIKAPLNNLKGLSDLMLSRIDRLKKEEIIEMTQMTRDSLNGTIKMADNLISWARLQMGDVGADQSIVDVRNSLENITTLFTDIAANKQIKMFSSFESDLKIKVDPNQLEFIIRNLLNNAVKFTRADGVIKITGKQENKKVIIIVEDNGVGMPEEIKNNLFKLDSKYSMKGTEGESGTGLGLMLCQEFLTMNDGKIDIESQENKGTTIKLLFDKV</sequence>
<dbReference type="InterPro" id="IPR004358">
    <property type="entry name" value="Sig_transdc_His_kin-like_C"/>
</dbReference>
<dbReference type="InterPro" id="IPR011990">
    <property type="entry name" value="TPR-like_helical_dom_sf"/>
</dbReference>
<proteinExistence type="predicted"/>
<dbReference type="InterPro" id="IPR019734">
    <property type="entry name" value="TPR_rpt"/>
</dbReference>
<protein>
    <recommendedName>
        <fullName evidence="2">histidine kinase</fullName>
        <ecNumber evidence="2">2.7.13.3</ecNumber>
    </recommendedName>
</protein>
<gene>
    <name evidence="12" type="ORF">SAMN05661096_00860</name>
</gene>
<evidence type="ECO:0000256" key="10">
    <source>
        <dbReference type="SAM" id="SignalP"/>
    </source>
</evidence>
<organism evidence="12 13">
    <name type="scientific">Marivirga sericea</name>
    <dbReference type="NCBI Taxonomy" id="1028"/>
    <lineage>
        <taxon>Bacteria</taxon>
        <taxon>Pseudomonadati</taxon>
        <taxon>Bacteroidota</taxon>
        <taxon>Cytophagia</taxon>
        <taxon>Cytophagales</taxon>
        <taxon>Marivirgaceae</taxon>
        <taxon>Marivirga</taxon>
    </lineage>
</organism>
<evidence type="ECO:0000256" key="3">
    <source>
        <dbReference type="ARBA" id="ARBA00022553"/>
    </source>
</evidence>
<dbReference type="AlphaFoldDB" id="A0A1X7IP56"/>
<dbReference type="PROSITE" id="PS50109">
    <property type="entry name" value="HIS_KIN"/>
    <property type="match status" value="1"/>
</dbReference>
<dbReference type="PROSITE" id="PS50005">
    <property type="entry name" value="TPR"/>
    <property type="match status" value="1"/>
</dbReference>
<evidence type="ECO:0000256" key="9">
    <source>
        <dbReference type="SAM" id="Phobius"/>
    </source>
</evidence>
<dbReference type="InterPro" id="IPR003661">
    <property type="entry name" value="HisK_dim/P_dom"/>
</dbReference>
<keyword evidence="8" id="KW-0175">Coiled coil</keyword>
<feature type="domain" description="Histidine kinase" evidence="11">
    <location>
        <begin position="421"/>
        <end position="638"/>
    </location>
</feature>
<dbReference type="CDD" id="cd00082">
    <property type="entry name" value="HisKA"/>
    <property type="match status" value="1"/>
</dbReference>
<evidence type="ECO:0000256" key="1">
    <source>
        <dbReference type="ARBA" id="ARBA00000085"/>
    </source>
</evidence>
<dbReference type="Gene3D" id="1.25.40.10">
    <property type="entry name" value="Tetratricopeptide repeat domain"/>
    <property type="match status" value="2"/>
</dbReference>
<feature type="signal peptide" evidence="10">
    <location>
        <begin position="1"/>
        <end position="28"/>
    </location>
</feature>
<name>A0A1X7IP56_9BACT</name>
<evidence type="ECO:0000259" key="11">
    <source>
        <dbReference type="PROSITE" id="PS50109"/>
    </source>
</evidence>
<dbReference type="EMBL" id="FXAW01000001">
    <property type="protein sequence ID" value="SMG16517.1"/>
    <property type="molecule type" value="Genomic_DNA"/>
</dbReference>
<dbReference type="Gene3D" id="3.30.565.10">
    <property type="entry name" value="Histidine kinase-like ATPase, C-terminal domain"/>
    <property type="match status" value="1"/>
</dbReference>
<dbReference type="STRING" id="1028.SAMN05661096_00860"/>
<evidence type="ECO:0000256" key="4">
    <source>
        <dbReference type="ARBA" id="ARBA00022679"/>
    </source>
</evidence>
<dbReference type="SUPFAM" id="SSF55874">
    <property type="entry name" value="ATPase domain of HSP90 chaperone/DNA topoisomerase II/histidine kinase"/>
    <property type="match status" value="1"/>
</dbReference>
<keyword evidence="6" id="KW-0902">Two-component regulatory system</keyword>
<feature type="transmembrane region" description="Helical" evidence="9">
    <location>
        <begin position="365"/>
        <end position="386"/>
    </location>
</feature>
<reference evidence="13" key="1">
    <citation type="submission" date="2017-04" db="EMBL/GenBank/DDBJ databases">
        <authorList>
            <person name="Varghese N."/>
            <person name="Submissions S."/>
        </authorList>
    </citation>
    <scope>NUCLEOTIDE SEQUENCE [LARGE SCALE GENOMIC DNA]</scope>
    <source>
        <strain evidence="13">DSM 4125</strain>
    </source>
</reference>
<dbReference type="PANTHER" id="PTHR43711">
    <property type="entry name" value="TWO-COMPONENT HISTIDINE KINASE"/>
    <property type="match status" value="1"/>
</dbReference>
<accession>A0A1X7IP56</accession>
<evidence type="ECO:0000313" key="12">
    <source>
        <dbReference type="EMBL" id="SMG16517.1"/>
    </source>
</evidence>
<dbReference type="Pfam" id="PF02518">
    <property type="entry name" value="HATPase_c"/>
    <property type="match status" value="1"/>
</dbReference>
<keyword evidence="13" id="KW-1185">Reference proteome</keyword>
<dbReference type="InterPro" id="IPR050736">
    <property type="entry name" value="Sensor_HK_Regulatory"/>
</dbReference>
<keyword evidence="10" id="KW-0732">Signal</keyword>
<evidence type="ECO:0000313" key="13">
    <source>
        <dbReference type="Proteomes" id="UP000193804"/>
    </source>
</evidence>
<evidence type="ECO:0000256" key="8">
    <source>
        <dbReference type="SAM" id="Coils"/>
    </source>
</evidence>
<dbReference type="InterPro" id="IPR005467">
    <property type="entry name" value="His_kinase_dom"/>
</dbReference>
<dbReference type="SMART" id="SM00028">
    <property type="entry name" value="TPR"/>
    <property type="match status" value="5"/>
</dbReference>
<dbReference type="CDD" id="cd00075">
    <property type="entry name" value="HATPase"/>
    <property type="match status" value="1"/>
</dbReference>
<evidence type="ECO:0000256" key="6">
    <source>
        <dbReference type="ARBA" id="ARBA00023012"/>
    </source>
</evidence>
<keyword evidence="7" id="KW-0802">TPR repeat</keyword>
<evidence type="ECO:0000256" key="2">
    <source>
        <dbReference type="ARBA" id="ARBA00012438"/>
    </source>
</evidence>
<dbReference type="GO" id="GO:0000155">
    <property type="term" value="F:phosphorelay sensor kinase activity"/>
    <property type="evidence" value="ECO:0007669"/>
    <property type="project" value="InterPro"/>
</dbReference>
<comment type="catalytic activity">
    <reaction evidence="1">
        <text>ATP + protein L-histidine = ADP + protein N-phospho-L-histidine.</text>
        <dbReference type="EC" id="2.7.13.3"/>
    </reaction>
</comment>
<dbReference type="SMART" id="SM00387">
    <property type="entry name" value="HATPase_c"/>
    <property type="match status" value="1"/>
</dbReference>
<keyword evidence="4" id="KW-0808">Transferase</keyword>
<dbReference type="PANTHER" id="PTHR43711:SF1">
    <property type="entry name" value="HISTIDINE KINASE 1"/>
    <property type="match status" value="1"/>
</dbReference>
<dbReference type="InterPro" id="IPR003594">
    <property type="entry name" value="HATPase_dom"/>
</dbReference>
<keyword evidence="3" id="KW-0597">Phosphoprotein</keyword>
<dbReference type="InterPro" id="IPR036097">
    <property type="entry name" value="HisK_dim/P_sf"/>
</dbReference>
<feature type="repeat" description="TPR" evidence="7">
    <location>
        <begin position="88"/>
        <end position="121"/>
    </location>
</feature>
<keyword evidence="9" id="KW-1133">Transmembrane helix</keyword>
<dbReference type="OrthoDB" id="1269247at2"/>
<dbReference type="SUPFAM" id="SSF48452">
    <property type="entry name" value="TPR-like"/>
    <property type="match status" value="2"/>
</dbReference>
<dbReference type="SUPFAM" id="SSF47384">
    <property type="entry name" value="Homodimeric domain of signal transducing histidine kinase"/>
    <property type="match status" value="1"/>
</dbReference>
<keyword evidence="9" id="KW-0472">Membrane</keyword>
<dbReference type="PRINTS" id="PR00344">
    <property type="entry name" value="BCTRLSENSOR"/>
</dbReference>
<keyword evidence="9" id="KW-0812">Transmembrane</keyword>
<dbReference type="InterPro" id="IPR036890">
    <property type="entry name" value="HATPase_C_sf"/>
</dbReference>
<evidence type="ECO:0000256" key="5">
    <source>
        <dbReference type="ARBA" id="ARBA00022777"/>
    </source>
</evidence>
<dbReference type="Pfam" id="PF13181">
    <property type="entry name" value="TPR_8"/>
    <property type="match status" value="2"/>
</dbReference>
<feature type="coiled-coil region" evidence="8">
    <location>
        <begin position="335"/>
        <end position="362"/>
    </location>
</feature>